<dbReference type="GeneID" id="34553965"/>
<dbReference type="STRING" id="1209926.A0A1G4BRM8"/>
<dbReference type="GO" id="GO:0004000">
    <property type="term" value="F:adenosine deaminase activity"/>
    <property type="evidence" value="ECO:0007669"/>
    <property type="project" value="TreeGrafter"/>
</dbReference>
<dbReference type="InterPro" id="IPR032466">
    <property type="entry name" value="Metal_Hydrolase"/>
</dbReference>
<evidence type="ECO:0000313" key="12">
    <source>
        <dbReference type="EMBL" id="OHF03937.1"/>
    </source>
</evidence>
<comment type="catalytic activity">
    <reaction evidence="9">
        <text>adenosine + H2O + H(+) = inosine + NH4(+)</text>
        <dbReference type="Rhea" id="RHEA:24408"/>
        <dbReference type="ChEBI" id="CHEBI:15377"/>
        <dbReference type="ChEBI" id="CHEBI:15378"/>
        <dbReference type="ChEBI" id="CHEBI:16335"/>
        <dbReference type="ChEBI" id="CHEBI:17596"/>
        <dbReference type="ChEBI" id="CHEBI:28938"/>
        <dbReference type="EC" id="3.5.4.4"/>
    </reaction>
</comment>
<proteinExistence type="inferred from homology"/>
<dbReference type="RefSeq" id="XP_022481072.1">
    <property type="nucleotide sequence ID" value="XM_022612455.1"/>
</dbReference>
<dbReference type="AlphaFoldDB" id="A0A1G4BRM8"/>
<evidence type="ECO:0000256" key="10">
    <source>
        <dbReference type="SAM" id="SignalP"/>
    </source>
</evidence>
<dbReference type="InterPro" id="IPR006330">
    <property type="entry name" value="Ado/ade_deaminase"/>
</dbReference>
<keyword evidence="6" id="KW-0479">Metal-binding</keyword>
<feature type="signal peptide" evidence="10">
    <location>
        <begin position="1"/>
        <end position="18"/>
    </location>
</feature>
<keyword evidence="7 10" id="KW-0732">Signal</keyword>
<evidence type="ECO:0000256" key="9">
    <source>
        <dbReference type="ARBA" id="ARBA00047764"/>
    </source>
</evidence>
<feature type="chain" id="PRO_5009603222" description="adenosine deaminase" evidence="10">
    <location>
        <begin position="19"/>
        <end position="583"/>
    </location>
</feature>
<keyword evidence="8" id="KW-0378">Hydrolase</keyword>
<dbReference type="GO" id="GO:0005576">
    <property type="term" value="C:extracellular region"/>
    <property type="evidence" value="ECO:0007669"/>
    <property type="project" value="UniProtKB-SubCell"/>
</dbReference>
<dbReference type="Pfam" id="PF00962">
    <property type="entry name" value="A_deaminase"/>
    <property type="match status" value="1"/>
</dbReference>
<dbReference type="GO" id="GO:0046103">
    <property type="term" value="P:inosine biosynthetic process"/>
    <property type="evidence" value="ECO:0007669"/>
    <property type="project" value="TreeGrafter"/>
</dbReference>
<evidence type="ECO:0000256" key="4">
    <source>
        <dbReference type="ARBA" id="ARBA00012784"/>
    </source>
</evidence>
<evidence type="ECO:0000256" key="6">
    <source>
        <dbReference type="ARBA" id="ARBA00022723"/>
    </source>
</evidence>
<keyword evidence="13" id="KW-1185">Reference proteome</keyword>
<evidence type="ECO:0000256" key="2">
    <source>
        <dbReference type="ARBA" id="ARBA00004613"/>
    </source>
</evidence>
<dbReference type="SUPFAM" id="SSF51556">
    <property type="entry name" value="Metallo-dependent hydrolases"/>
    <property type="match status" value="1"/>
</dbReference>
<sequence>MILLTLFSNLLLSGLTVSHPLHEREDEVQERAIFQETGFIIDQHSRARELMIALEKTQRQDAQFRDGLSPACKQADRIVKKIREEDIKVHWNGSNGFAGEMFPLARSKISNTTLWKIVKGMPKGALLHAHLSAMLPYNTLLSAIIKADMLFQANESLGTPEGRQRATVTFWPPAYAVKNVDITSEDYKGQRVNISQAIVQFPRGESAFREFVVSKLVVPPKVATQHELGVDEIWRRFQPLFSSASTFFTYQPVVQVFWQNLFAELAEDKISWVEIRSGGSTSKLIKPDATVSDDVDGKQWWDLMVQELEKFSVQHNSTWQQERRAPFYGARVIWSDQRGKPTADILKSMRSALDMKKNYRKLFSGYDLVSQEDLGRTLLDLAPELLWFQQQAKEDNLIMPFFFHAGETLGDGNSTDLNLFDAVLLGTRRIGHGFSLYKHPELIQAVKKKNIMVEVCPISNEVLQLSTDILHHPLPAMIAHGVTTALSNDDPAMLGQEAAGLSYDFYQVIQGFDNVGLAGLGALAQNSLRWSNFEDQDDKEWGLDIELGEVGMGTKGLRIKEWNSLFDAYCHEIVNKHNGTYGG</sequence>
<dbReference type="EC" id="3.5.4.4" evidence="4"/>
<reference evidence="12 13" key="1">
    <citation type="submission" date="2016-09" db="EMBL/GenBank/DDBJ databases">
        <authorList>
            <person name="Capua I."/>
            <person name="De Benedictis P."/>
            <person name="Joannis T."/>
            <person name="Lombin L.H."/>
            <person name="Cattoli G."/>
        </authorList>
    </citation>
    <scope>NUCLEOTIDE SEQUENCE [LARGE SCALE GENOMIC DNA]</scope>
    <source>
        <strain evidence="12 13">IMI 309357</strain>
    </source>
</reference>
<evidence type="ECO:0000259" key="11">
    <source>
        <dbReference type="Pfam" id="PF00962"/>
    </source>
</evidence>
<protein>
    <recommendedName>
        <fullName evidence="4">adenosine deaminase</fullName>
        <ecNumber evidence="4">3.5.4.4</ecNumber>
    </recommendedName>
</protein>
<feature type="domain" description="Adenosine deaminase" evidence="11">
    <location>
        <begin position="388"/>
        <end position="537"/>
    </location>
</feature>
<evidence type="ECO:0000256" key="7">
    <source>
        <dbReference type="ARBA" id="ARBA00022729"/>
    </source>
</evidence>
<dbReference type="GO" id="GO:0046872">
    <property type="term" value="F:metal ion binding"/>
    <property type="evidence" value="ECO:0007669"/>
    <property type="project" value="UniProtKB-KW"/>
</dbReference>
<dbReference type="InterPro" id="IPR001365">
    <property type="entry name" value="A_deaminase_dom"/>
</dbReference>
<dbReference type="Proteomes" id="UP000176998">
    <property type="component" value="Unassembled WGS sequence"/>
</dbReference>
<evidence type="ECO:0000256" key="3">
    <source>
        <dbReference type="ARBA" id="ARBA00006083"/>
    </source>
</evidence>
<comment type="cofactor">
    <cofactor evidence="1">
        <name>Zn(2+)</name>
        <dbReference type="ChEBI" id="CHEBI:29105"/>
    </cofactor>
</comment>
<comment type="similarity">
    <text evidence="3">Belongs to the metallo-dependent hydrolases superfamily. Adenosine and AMP deaminases family. ADGF subfamily.</text>
</comment>
<comment type="caution">
    <text evidence="12">The sequence shown here is derived from an EMBL/GenBank/DDBJ whole genome shotgun (WGS) entry which is preliminary data.</text>
</comment>
<dbReference type="FunFam" id="3.20.20.140:FF:000017">
    <property type="entry name" value="Adenosine deaminase 2"/>
    <property type="match status" value="1"/>
</dbReference>
<keyword evidence="5" id="KW-0964">Secreted</keyword>
<dbReference type="GO" id="GO:0006154">
    <property type="term" value="P:adenosine catabolic process"/>
    <property type="evidence" value="ECO:0007669"/>
    <property type="project" value="TreeGrafter"/>
</dbReference>
<dbReference type="Gene3D" id="3.20.20.140">
    <property type="entry name" value="Metal-dependent hydrolases"/>
    <property type="match status" value="1"/>
</dbReference>
<dbReference type="PANTHER" id="PTHR11409:SF39">
    <property type="entry name" value="ADENOSINE DEAMINASE 2"/>
    <property type="match status" value="1"/>
</dbReference>
<name>A0A1G4BRM8_9PEZI</name>
<evidence type="ECO:0000256" key="8">
    <source>
        <dbReference type="ARBA" id="ARBA00022801"/>
    </source>
</evidence>
<evidence type="ECO:0000256" key="5">
    <source>
        <dbReference type="ARBA" id="ARBA00022525"/>
    </source>
</evidence>
<dbReference type="PANTHER" id="PTHR11409">
    <property type="entry name" value="ADENOSINE DEAMINASE"/>
    <property type="match status" value="1"/>
</dbReference>
<gene>
    <name evidence="12" type="ORF">CORC01_00799</name>
</gene>
<accession>A0A1G4BRM8</accession>
<dbReference type="OrthoDB" id="7202371at2759"/>
<comment type="subcellular location">
    <subcellularLocation>
        <location evidence="2">Secreted</location>
    </subcellularLocation>
</comment>
<organism evidence="12 13">
    <name type="scientific">Colletotrichum orchidophilum</name>
    <dbReference type="NCBI Taxonomy" id="1209926"/>
    <lineage>
        <taxon>Eukaryota</taxon>
        <taxon>Fungi</taxon>
        <taxon>Dikarya</taxon>
        <taxon>Ascomycota</taxon>
        <taxon>Pezizomycotina</taxon>
        <taxon>Sordariomycetes</taxon>
        <taxon>Hypocreomycetidae</taxon>
        <taxon>Glomerellales</taxon>
        <taxon>Glomerellaceae</taxon>
        <taxon>Colletotrichum</taxon>
    </lineage>
</organism>
<evidence type="ECO:0000313" key="13">
    <source>
        <dbReference type="Proteomes" id="UP000176998"/>
    </source>
</evidence>
<evidence type="ECO:0000256" key="1">
    <source>
        <dbReference type="ARBA" id="ARBA00001947"/>
    </source>
</evidence>
<dbReference type="EMBL" id="MJBS01000004">
    <property type="protein sequence ID" value="OHF03937.1"/>
    <property type="molecule type" value="Genomic_DNA"/>
</dbReference>